<evidence type="ECO:0000313" key="10">
    <source>
        <dbReference type="Proteomes" id="UP000324896"/>
    </source>
</evidence>
<dbReference type="Pfam" id="PF02782">
    <property type="entry name" value="FGGY_C"/>
    <property type="match status" value="1"/>
</dbReference>
<dbReference type="Pfam" id="PF00370">
    <property type="entry name" value="FGGY_N"/>
    <property type="match status" value="1"/>
</dbReference>
<dbReference type="InterPro" id="IPR043129">
    <property type="entry name" value="ATPase_NBD"/>
</dbReference>
<dbReference type="SUPFAM" id="SSF53067">
    <property type="entry name" value="Actin-like ATPase domain"/>
    <property type="match status" value="2"/>
</dbReference>
<keyword evidence="2" id="KW-0808">Transferase</keyword>
<reference evidence="9 10" key="1">
    <citation type="submission" date="2016-10" db="EMBL/GenBank/DDBJ databases">
        <authorList>
            <person name="Varghese N."/>
            <person name="Submissions S."/>
        </authorList>
    </citation>
    <scope>NUCLEOTIDE SEQUENCE [LARGE SCALE GENOMIC DNA]</scope>
    <source>
        <strain evidence="9 10">WG10</strain>
    </source>
</reference>
<keyword evidence="6" id="KW-0684">Rhamnose metabolism</keyword>
<dbReference type="InterPro" id="IPR013449">
    <property type="entry name" value="Rhamnulokinase"/>
</dbReference>
<evidence type="ECO:0000256" key="4">
    <source>
        <dbReference type="ARBA" id="ARBA00022777"/>
    </source>
</evidence>
<dbReference type="Gene3D" id="3.30.420.40">
    <property type="match status" value="2"/>
</dbReference>
<dbReference type="Proteomes" id="UP000324896">
    <property type="component" value="Unassembled WGS sequence"/>
</dbReference>
<feature type="domain" description="Carbohydrate kinase FGGY N-terminal" evidence="7">
    <location>
        <begin position="7"/>
        <end position="248"/>
    </location>
</feature>
<dbReference type="GO" id="GO:0008993">
    <property type="term" value="F:rhamnulokinase activity"/>
    <property type="evidence" value="ECO:0007669"/>
    <property type="project" value="InterPro"/>
</dbReference>
<name>A0A1G6KHV2_9FIRM</name>
<evidence type="ECO:0000256" key="1">
    <source>
        <dbReference type="ARBA" id="ARBA00009156"/>
    </source>
</evidence>
<keyword evidence="4 9" id="KW-0418">Kinase</keyword>
<accession>A0A1G6KHV2</accession>
<dbReference type="PANTHER" id="PTHR43095:SF2">
    <property type="entry name" value="GLUCONOKINASE"/>
    <property type="match status" value="1"/>
</dbReference>
<dbReference type="PANTHER" id="PTHR43095">
    <property type="entry name" value="SUGAR KINASE"/>
    <property type="match status" value="1"/>
</dbReference>
<evidence type="ECO:0000256" key="3">
    <source>
        <dbReference type="ARBA" id="ARBA00022741"/>
    </source>
</evidence>
<gene>
    <name evidence="9" type="ORF">SAMN04488597_104124</name>
</gene>
<dbReference type="GO" id="GO:0019301">
    <property type="term" value="P:rhamnose catabolic process"/>
    <property type="evidence" value="ECO:0007669"/>
    <property type="project" value="InterPro"/>
</dbReference>
<protein>
    <submittedName>
        <fullName evidence="9">Rhamnulokinase</fullName>
    </submittedName>
</protein>
<evidence type="ECO:0000313" key="9">
    <source>
        <dbReference type="EMBL" id="SDC30507.1"/>
    </source>
</evidence>
<dbReference type="CDD" id="cd07771">
    <property type="entry name" value="ASKHA_NBD_FGGY_RhaB-like"/>
    <property type="match status" value="1"/>
</dbReference>
<evidence type="ECO:0000256" key="6">
    <source>
        <dbReference type="ARBA" id="ARBA00023308"/>
    </source>
</evidence>
<feature type="domain" description="Carbohydrate kinase FGGY C-terminal" evidence="8">
    <location>
        <begin position="259"/>
        <end position="451"/>
    </location>
</feature>
<dbReference type="InterPro" id="IPR050406">
    <property type="entry name" value="FGGY_Carb_Kinase"/>
</dbReference>
<comment type="similarity">
    <text evidence="1">Belongs to the FGGY kinase family.</text>
</comment>
<sequence>MTVSKKVLACDLGASSGRAVLGSFDGKKLDLEVLHKFSNGGTYLNNDFHWDTLKQFNEIKKGIKKAVKKTSNNLDSVGIDTWGVDYGLLDKNGTLMSVPFHYRDDRTEGIMEEVFTKLSREEIYQETGIQFMELNTIFQLYAELKNRSWILDNAADLLFTPDLLNYFLTGKKYNEYTIASTSQLFNPNTNNWSDKIYDNLDFPGSIMQEIIHPAEKIGDILEKVKKECGIEGELPVIAVGSHDTASAVAAAPLQNKNSAYLSSGTWSLLGMELEKPVINEQSLKENFTNELGVEKTVRFLKNITGLWLIQECKRIWNRDGLNLSYSDITKAAEAAEPFKYSLDPDHHSFVNPDNMPEAIKNYCRETGQEMPEEPGEMARGIYESLAVNYKEVIEKLESLTDRKIETLHMVGGGIQAEILCQYTANISKKRVVTGPIEATAIGNILTQLMALGEIDNLSQGREIVRNSVELKEYLPE</sequence>
<keyword evidence="3" id="KW-0547">Nucleotide-binding</keyword>
<evidence type="ECO:0000256" key="2">
    <source>
        <dbReference type="ARBA" id="ARBA00022679"/>
    </source>
</evidence>
<keyword evidence="5" id="KW-0067">ATP-binding</keyword>
<dbReference type="InterPro" id="IPR018484">
    <property type="entry name" value="FGGY_N"/>
</dbReference>
<dbReference type="AlphaFoldDB" id="A0A1G6KHV2"/>
<evidence type="ECO:0000259" key="8">
    <source>
        <dbReference type="Pfam" id="PF02782"/>
    </source>
</evidence>
<evidence type="ECO:0000256" key="5">
    <source>
        <dbReference type="ARBA" id="ARBA00022840"/>
    </source>
</evidence>
<dbReference type="InterPro" id="IPR018485">
    <property type="entry name" value="FGGY_C"/>
</dbReference>
<dbReference type="GO" id="GO:0005524">
    <property type="term" value="F:ATP binding"/>
    <property type="evidence" value="ECO:0007669"/>
    <property type="project" value="UniProtKB-KW"/>
</dbReference>
<dbReference type="EMBL" id="FMYT01000004">
    <property type="protein sequence ID" value="SDC30507.1"/>
    <property type="molecule type" value="Genomic_DNA"/>
</dbReference>
<organism evidence="9 10">
    <name type="scientific">Halanaerobium congolense</name>
    <dbReference type="NCBI Taxonomy" id="54121"/>
    <lineage>
        <taxon>Bacteria</taxon>
        <taxon>Bacillati</taxon>
        <taxon>Bacillota</taxon>
        <taxon>Clostridia</taxon>
        <taxon>Halanaerobiales</taxon>
        <taxon>Halanaerobiaceae</taxon>
        <taxon>Halanaerobium</taxon>
    </lineage>
</organism>
<dbReference type="RefSeq" id="WP_149796667.1">
    <property type="nucleotide sequence ID" value="NZ_FMYT01000004.1"/>
</dbReference>
<proteinExistence type="inferred from homology"/>
<evidence type="ECO:0000259" key="7">
    <source>
        <dbReference type="Pfam" id="PF00370"/>
    </source>
</evidence>